<dbReference type="Proteomes" id="UP000518752">
    <property type="component" value="Unassembled WGS sequence"/>
</dbReference>
<dbReference type="EMBL" id="JAACJN010000011">
    <property type="protein sequence ID" value="KAF5391241.1"/>
    <property type="molecule type" value="Genomic_DNA"/>
</dbReference>
<evidence type="ECO:0000256" key="1">
    <source>
        <dbReference type="SAM" id="MobiDB-lite"/>
    </source>
</evidence>
<gene>
    <name evidence="2" type="ORF">D9757_003013</name>
</gene>
<keyword evidence="3" id="KW-1185">Reference proteome</keyword>
<sequence length="268" mass="29141">MPPGISLTTMRTGRTIDILRNTLPNFFNTGLITSWDPETGEAYPPRSLSSLQLTSLPTFHLPLHSSPGTKRVPIFSPRIRLAYTPPAPLPHPLPEKLTLEGKPLYFASAVFVRHTMNTLYSDLNVALIKVVISVPQTRNADLKNAPGDDDDTTMLGPAALNKQTANSGYKREKSLYIALRVTGTARVTGSQSQWDVRSTYSFSPFNAQIVLHTVNGIEPAPEKSVYDALYKALRLGTSAPFGEQQALAPCTRGQSSSSMSQVLSPSSS</sequence>
<feature type="region of interest" description="Disordered" evidence="1">
    <location>
        <begin position="247"/>
        <end position="268"/>
    </location>
</feature>
<organism evidence="2 3">
    <name type="scientific">Collybiopsis confluens</name>
    <dbReference type="NCBI Taxonomy" id="2823264"/>
    <lineage>
        <taxon>Eukaryota</taxon>
        <taxon>Fungi</taxon>
        <taxon>Dikarya</taxon>
        <taxon>Basidiomycota</taxon>
        <taxon>Agaricomycotina</taxon>
        <taxon>Agaricomycetes</taxon>
        <taxon>Agaricomycetidae</taxon>
        <taxon>Agaricales</taxon>
        <taxon>Marasmiineae</taxon>
        <taxon>Omphalotaceae</taxon>
        <taxon>Collybiopsis</taxon>
    </lineage>
</organism>
<protein>
    <submittedName>
        <fullName evidence="2">Uncharacterized protein</fullName>
    </submittedName>
</protein>
<dbReference type="AlphaFoldDB" id="A0A8H5HXM4"/>
<dbReference type="OrthoDB" id="1099063at2759"/>
<evidence type="ECO:0000313" key="2">
    <source>
        <dbReference type="EMBL" id="KAF5391241.1"/>
    </source>
</evidence>
<reference evidence="2 3" key="1">
    <citation type="journal article" date="2020" name="ISME J.">
        <title>Uncovering the hidden diversity of litter-decomposition mechanisms in mushroom-forming fungi.</title>
        <authorList>
            <person name="Floudas D."/>
            <person name="Bentzer J."/>
            <person name="Ahren D."/>
            <person name="Johansson T."/>
            <person name="Persson P."/>
            <person name="Tunlid A."/>
        </authorList>
    </citation>
    <scope>NUCLEOTIDE SEQUENCE [LARGE SCALE GENOMIC DNA]</scope>
    <source>
        <strain evidence="2 3">CBS 406.79</strain>
    </source>
</reference>
<proteinExistence type="predicted"/>
<accession>A0A8H5HXM4</accession>
<comment type="caution">
    <text evidence="2">The sequence shown here is derived from an EMBL/GenBank/DDBJ whole genome shotgun (WGS) entry which is preliminary data.</text>
</comment>
<name>A0A8H5HXM4_9AGAR</name>
<evidence type="ECO:0000313" key="3">
    <source>
        <dbReference type="Proteomes" id="UP000518752"/>
    </source>
</evidence>
<feature type="compositionally biased region" description="Low complexity" evidence="1">
    <location>
        <begin position="255"/>
        <end position="268"/>
    </location>
</feature>